<keyword evidence="4" id="KW-0328">Glycosyltransferase</keyword>
<dbReference type="RefSeq" id="WP_369018023.1">
    <property type="nucleotide sequence ID" value="NZ_CP121689.1"/>
</dbReference>
<dbReference type="PANTHER" id="PTHR46401:SF2">
    <property type="entry name" value="GLYCOSYLTRANSFERASE WBBK-RELATED"/>
    <property type="match status" value="1"/>
</dbReference>
<evidence type="ECO:0000313" key="5">
    <source>
        <dbReference type="Proteomes" id="UP001461341"/>
    </source>
</evidence>
<keyword evidence="1 4" id="KW-0808">Transferase</keyword>
<dbReference type="Proteomes" id="UP001461341">
    <property type="component" value="Chromosome"/>
</dbReference>
<dbReference type="GO" id="GO:0016757">
    <property type="term" value="F:glycosyltransferase activity"/>
    <property type="evidence" value="ECO:0007669"/>
    <property type="project" value="UniProtKB-KW"/>
</dbReference>
<dbReference type="InterPro" id="IPR028098">
    <property type="entry name" value="Glyco_trans_4-like_N"/>
</dbReference>
<sequence length="388" mass="44208">MKLATVYLGRKGGGNIYSFSMACELANFIDQVCIISSFNQNLRDWKKLNCYCVDTYENVVGFFFSLVNKKKIWKVIDAIFAFDADLVYFPMLHTWSPFILSAIKRLKPSAQVFATIHDPVLHLGERNPYLYFQQRFVIRKSDALILLSSCYKEMLFKKHGITDDRILVLPHGIFNYYFDGLSFEEDYSKKILLKDNAKQGVQFVVAFLGRIKRYKGLEVLLRAFQKFEVGKSDVRLVIAGEGKLSRKEAKLISELPENKVYVLNRWLSDVEISYLVKASDVIVAPYICGTQSGVVSMAFAAGKPVIVSDCGGLPEQVGFGKFGLITKAGDVFSLSEALEYIYVDSELRKTLINNIKQYALEELSWRNQAKKLYEFMSSFLPSKRVDNS</sequence>
<dbReference type="SUPFAM" id="SSF53756">
    <property type="entry name" value="UDP-Glycosyltransferase/glycogen phosphorylase"/>
    <property type="match status" value="1"/>
</dbReference>
<protein>
    <submittedName>
        <fullName evidence="4">Glycosyltransferase family 4 protein</fullName>
        <ecNumber evidence="4">2.4.-.-</ecNumber>
    </submittedName>
</protein>
<evidence type="ECO:0000259" key="3">
    <source>
        <dbReference type="Pfam" id="PF13439"/>
    </source>
</evidence>
<dbReference type="Gene3D" id="3.40.50.2000">
    <property type="entry name" value="Glycogen Phosphorylase B"/>
    <property type="match status" value="2"/>
</dbReference>
<dbReference type="Pfam" id="PF13439">
    <property type="entry name" value="Glyco_transf_4"/>
    <property type="match status" value="1"/>
</dbReference>
<accession>A0ABZ2YDI8</accession>
<feature type="domain" description="Glycosyltransferase subfamily 4-like N-terminal" evidence="3">
    <location>
        <begin position="12"/>
        <end position="173"/>
    </location>
</feature>
<dbReference type="CDD" id="cd03801">
    <property type="entry name" value="GT4_PimA-like"/>
    <property type="match status" value="1"/>
</dbReference>
<evidence type="ECO:0000256" key="1">
    <source>
        <dbReference type="ARBA" id="ARBA00022679"/>
    </source>
</evidence>
<dbReference type="PANTHER" id="PTHR46401">
    <property type="entry name" value="GLYCOSYLTRANSFERASE WBBK-RELATED"/>
    <property type="match status" value="1"/>
</dbReference>
<evidence type="ECO:0000313" key="4">
    <source>
        <dbReference type="EMBL" id="WZL75874.1"/>
    </source>
</evidence>
<reference evidence="4 5" key="1">
    <citation type="submission" date="2023-03" db="EMBL/GenBank/DDBJ databases">
        <title>Novel Species.</title>
        <authorList>
            <person name="Ma S."/>
        </authorList>
    </citation>
    <scope>NUCLEOTIDE SEQUENCE [LARGE SCALE GENOMIC DNA]</scope>
    <source>
        <strain evidence="4 5">B11</strain>
    </source>
</reference>
<feature type="domain" description="Glycosyl transferase family 1" evidence="2">
    <location>
        <begin position="193"/>
        <end position="357"/>
    </location>
</feature>
<name>A0ABZ2YDI8_9BACT</name>
<organism evidence="4 5">
    <name type="scientific">Thermatribacter velox</name>
    <dbReference type="NCBI Taxonomy" id="3039681"/>
    <lineage>
        <taxon>Bacteria</taxon>
        <taxon>Pseudomonadati</taxon>
        <taxon>Atribacterota</taxon>
        <taxon>Atribacteria</taxon>
        <taxon>Atribacterales</taxon>
        <taxon>Thermatribacteraceae</taxon>
        <taxon>Thermatribacter</taxon>
    </lineage>
</organism>
<proteinExistence type="predicted"/>
<dbReference type="PROSITE" id="PS51257">
    <property type="entry name" value="PROKAR_LIPOPROTEIN"/>
    <property type="match status" value="1"/>
</dbReference>
<keyword evidence="5" id="KW-1185">Reference proteome</keyword>
<dbReference type="EMBL" id="CP121689">
    <property type="protein sequence ID" value="WZL75874.1"/>
    <property type="molecule type" value="Genomic_DNA"/>
</dbReference>
<evidence type="ECO:0000259" key="2">
    <source>
        <dbReference type="Pfam" id="PF00534"/>
    </source>
</evidence>
<dbReference type="EC" id="2.4.-.-" evidence="4"/>
<dbReference type="InterPro" id="IPR001296">
    <property type="entry name" value="Glyco_trans_1"/>
</dbReference>
<dbReference type="Pfam" id="PF00534">
    <property type="entry name" value="Glycos_transf_1"/>
    <property type="match status" value="1"/>
</dbReference>
<gene>
    <name evidence="4" type="ORF">QBE54_09855</name>
</gene>